<evidence type="ECO:0000313" key="9">
    <source>
        <dbReference type="EMBL" id="ABG60648.1"/>
    </source>
</evidence>
<organism evidence="9 10">
    <name type="scientific">Cytophaga hutchinsonii (strain ATCC 33406 / DSM 1761 / CIP 103989 / NBRC 15051 / NCIMB 9469 / D465)</name>
    <dbReference type="NCBI Taxonomy" id="269798"/>
    <lineage>
        <taxon>Bacteria</taxon>
        <taxon>Pseudomonadati</taxon>
        <taxon>Bacteroidota</taxon>
        <taxon>Cytophagia</taxon>
        <taxon>Cytophagales</taxon>
        <taxon>Cytophagaceae</taxon>
        <taxon>Cytophaga</taxon>
    </lineage>
</organism>
<feature type="domain" description="POTRA" evidence="8">
    <location>
        <begin position="374"/>
        <end position="449"/>
    </location>
</feature>
<dbReference type="Gene3D" id="2.40.160.50">
    <property type="entry name" value="membrane protein fhac: a member of the omp85/tpsb transporter family"/>
    <property type="match status" value="1"/>
</dbReference>
<dbReference type="NCBIfam" id="TIGR03303">
    <property type="entry name" value="OM_YaeT"/>
    <property type="match status" value="1"/>
</dbReference>
<dbReference type="PANTHER" id="PTHR12815:SF47">
    <property type="entry name" value="TRANSLOCATION AND ASSEMBLY MODULE SUBUNIT TAMA"/>
    <property type="match status" value="1"/>
</dbReference>
<dbReference type="GO" id="GO:0009279">
    <property type="term" value="C:cell outer membrane"/>
    <property type="evidence" value="ECO:0007669"/>
    <property type="project" value="UniProtKB-UniRule"/>
</dbReference>
<keyword evidence="10" id="KW-1185">Reference proteome</keyword>
<feature type="domain" description="POTRA" evidence="8">
    <location>
        <begin position="198"/>
        <end position="285"/>
    </location>
</feature>
<dbReference type="EMBL" id="CP000383">
    <property type="protein sequence ID" value="ABG60648.1"/>
    <property type="molecule type" value="Genomic_DNA"/>
</dbReference>
<dbReference type="InterPro" id="IPR023707">
    <property type="entry name" value="OM_assembly_BamA"/>
</dbReference>
<dbReference type="InterPro" id="IPR034746">
    <property type="entry name" value="POTRA"/>
</dbReference>
<evidence type="ECO:0000313" key="10">
    <source>
        <dbReference type="Proteomes" id="UP000001822"/>
    </source>
</evidence>
<keyword evidence="3" id="KW-0812">Transmembrane</keyword>
<dbReference type="Proteomes" id="UP000001822">
    <property type="component" value="Chromosome"/>
</dbReference>
<evidence type="ECO:0000256" key="1">
    <source>
        <dbReference type="ARBA" id="ARBA00004370"/>
    </source>
</evidence>
<evidence type="ECO:0000256" key="3">
    <source>
        <dbReference type="ARBA" id="ARBA00022692"/>
    </source>
</evidence>
<keyword evidence="6" id="KW-0998">Cell outer membrane</keyword>
<dbReference type="PROSITE" id="PS51779">
    <property type="entry name" value="POTRA"/>
    <property type="match status" value="3"/>
</dbReference>
<comment type="subcellular location">
    <subcellularLocation>
        <location evidence="1">Membrane</location>
    </subcellularLocation>
</comment>
<dbReference type="RefSeq" id="WP_011586755.1">
    <property type="nucleotide sequence ID" value="NC_008255.1"/>
</dbReference>
<dbReference type="KEGG" id="chu:CHU_3412"/>
<evidence type="ECO:0000256" key="5">
    <source>
        <dbReference type="ARBA" id="ARBA00023136"/>
    </source>
</evidence>
<evidence type="ECO:0000256" key="7">
    <source>
        <dbReference type="NCBIfam" id="TIGR03303"/>
    </source>
</evidence>
<gene>
    <name evidence="9" type="primary">yaeT</name>
    <name evidence="9" type="ordered locus">CHU_3412</name>
</gene>
<evidence type="ECO:0000259" key="8">
    <source>
        <dbReference type="PROSITE" id="PS51779"/>
    </source>
</evidence>
<dbReference type="AlphaFoldDB" id="A0A6N4SVR5"/>
<evidence type="ECO:0000256" key="6">
    <source>
        <dbReference type="ARBA" id="ARBA00023237"/>
    </source>
</evidence>
<sequence length="848" mass="95722">MKKILYLIFLLLVITFTANSQWRYGAKRNNVDINYETPQDFYIGGISVSGVQFLDPEAIIALTGLKIGDKVTIPGDEITNAIKKLWEQGLIGDVEVVVKKIEVKNIYLEFIIKERPRLTKFIFDGPTKSEREDLEDKIDLSRGRIVNDALIKNAKNKIREFYLEKGYLNVAVDIIQTKDTILENNVILRVVVDKKHKVRIKKVIITGNESFESATLQSKMKKTKGQKLTNVWTGSKVINKNYVADKAALIEYYNSKGYRDARIVSDSIIPVKNDHVNITIQLEEGNKYYFRNITWKGNYIYSTAQLQEILAIKKGDVYNNDLLQRKLSFNPAGPDISSLYLDNGYLFFSIDPVEILIEGDSIDIEMRIYEGEQAIVNHIEVDGNTKTHDHVILREVRTYPGDKFSRADLIRTQRELGALNYFDNEKLGMNPVPNQATGKVDIGYTVVEKPNDQVELSGGWGGYYGFVGTVGLVFNNFSLRNIKHPKTWSPLPAGDGQRLAFRVQANGRTYQTYTISFTEPWLGGKKPTSLSVSLQHSVQSQLIYNGTRSVKSGSLQVSGLTVSVGKRLKWPDDFFTINHTFSLLRYTLNNYQSSSSTAVIGYTTGYSNNLSYNLTVSRNSIDNFQFPSSGANMAFSMTFTPPYSYFNKLNYDDPDLEASQRYKWLEYQKYGFDASWFTTLWQHRKKSKHKIVFNARFHGGVIAAYQPGVGVGPFERYIMGGDGLSGYNFLLGSDIIGLRGYGNNTIKPTQSGGVAFDKFVAEVRYPISNSPSFSIFVLTFFEAGNAWGDIHDVNPFNVYRSAGVGARIFMPAFGLIGIDWGVPFDQVPGYPNPTYKPHVTFTIGQQIR</sequence>
<keyword evidence="4" id="KW-0732">Signal</keyword>
<dbReference type="InterPro" id="IPR010827">
    <property type="entry name" value="BamA/TamA_POTRA"/>
</dbReference>
<dbReference type="Gene3D" id="3.10.20.310">
    <property type="entry name" value="membrane protein fhac"/>
    <property type="match status" value="5"/>
</dbReference>
<dbReference type="InterPro" id="IPR039910">
    <property type="entry name" value="D15-like"/>
</dbReference>
<reference evidence="9 10" key="1">
    <citation type="journal article" date="2007" name="Appl. Environ. Microbiol.">
        <title>Genome sequence of the cellulolytic gliding bacterium Cytophaga hutchinsonii.</title>
        <authorList>
            <person name="Xie G."/>
            <person name="Bruce D.C."/>
            <person name="Challacombe J.F."/>
            <person name="Chertkov O."/>
            <person name="Detter J.C."/>
            <person name="Gilna P."/>
            <person name="Han C.S."/>
            <person name="Lucas S."/>
            <person name="Misra M."/>
            <person name="Myers G.L."/>
            <person name="Richardson P."/>
            <person name="Tapia R."/>
            <person name="Thayer N."/>
            <person name="Thompson L.S."/>
            <person name="Brettin T.S."/>
            <person name="Henrissat B."/>
            <person name="Wilson D.B."/>
            <person name="McBride M.J."/>
        </authorList>
    </citation>
    <scope>NUCLEOTIDE SEQUENCE [LARGE SCALE GENOMIC DNA]</scope>
    <source>
        <strain evidence="10">ATCC 33406 / DSM 1761 / CIP 103989 / NBRC 15051 / NCIMB 9469 / D465</strain>
    </source>
</reference>
<dbReference type="Pfam" id="PF07244">
    <property type="entry name" value="POTRA"/>
    <property type="match status" value="4"/>
</dbReference>
<keyword evidence="2" id="KW-1134">Transmembrane beta strand</keyword>
<evidence type="ECO:0000256" key="4">
    <source>
        <dbReference type="ARBA" id="ARBA00022729"/>
    </source>
</evidence>
<dbReference type="PANTHER" id="PTHR12815">
    <property type="entry name" value="SORTING AND ASSEMBLY MACHINERY SAMM50 PROTEIN FAMILY MEMBER"/>
    <property type="match status" value="1"/>
</dbReference>
<proteinExistence type="predicted"/>
<name>A0A6N4SVR5_CYTH3</name>
<accession>A0A6N4SVR5</accession>
<protein>
    <recommendedName>
        <fullName evidence="7">Outer membrane protein assembly factor BamA</fullName>
    </recommendedName>
</protein>
<dbReference type="PIRSF" id="PIRSF006076">
    <property type="entry name" value="OM_assembly_OMP85"/>
    <property type="match status" value="1"/>
</dbReference>
<dbReference type="GO" id="GO:0071709">
    <property type="term" value="P:membrane assembly"/>
    <property type="evidence" value="ECO:0007669"/>
    <property type="project" value="InterPro"/>
</dbReference>
<keyword evidence="5" id="KW-0472">Membrane</keyword>
<dbReference type="OrthoDB" id="9802086at2"/>
<feature type="domain" description="POTRA" evidence="8">
    <location>
        <begin position="41"/>
        <end position="115"/>
    </location>
</feature>
<evidence type="ECO:0000256" key="2">
    <source>
        <dbReference type="ARBA" id="ARBA00022452"/>
    </source>
</evidence>